<comment type="caution">
    <text evidence="3">The sequence shown here is derived from an EMBL/GenBank/DDBJ whole genome shotgun (WGS) entry which is preliminary data.</text>
</comment>
<dbReference type="AlphaFoldDB" id="A0A495K5W8"/>
<dbReference type="RefSeq" id="WP_084248014.1">
    <property type="nucleotide sequence ID" value="NZ_CBCRXS010000003.1"/>
</dbReference>
<dbReference type="EMBL" id="RBKV01000001">
    <property type="protein sequence ID" value="RKR96693.1"/>
    <property type="molecule type" value="Genomic_DNA"/>
</dbReference>
<dbReference type="OrthoDB" id="8871309at2"/>
<keyword evidence="2" id="KW-0732">Signal</keyword>
<sequence>MRYTDSRRGPGRRRSLCAAATISVLLAFISVSPAAADSSEGSDSVQGPGSVQGPDSAQGSTASLWEVPTRPGPAQNTHHEASRHVGDHPGSAPPGVNDFACTPSPTHPRPVLLLHGTDSSAYSDFAKIGPRLAAEGFCVFAVNFGGRAGGDNFGTEDIVESARQVAGFAAEVLQETGATRLDIVGYSQGATVGRYFVNRLGGSTMVGHWVGLASPSYGSSLYGLVPIAARIPGALDVAATVIPPELVSTALWQQVQGSPLLAELNNGGNDTVPGVEYTTIGTQVDEVIQPAATVALKGAGATNLFIQDRCPADLSGHFRLPYDDYAVGLVLNALDPDSAAPTCRPVALGTDILEMVIAENS</sequence>
<organism evidence="3 4">
    <name type="scientific">Williamsia marianensis</name>
    <dbReference type="NCBI Taxonomy" id="85044"/>
    <lineage>
        <taxon>Bacteria</taxon>
        <taxon>Bacillati</taxon>
        <taxon>Actinomycetota</taxon>
        <taxon>Actinomycetes</taxon>
        <taxon>Mycobacteriales</taxon>
        <taxon>Nocardiaceae</taxon>
        <taxon>Williamsia</taxon>
    </lineage>
</organism>
<dbReference type="InterPro" id="IPR002918">
    <property type="entry name" value="Lipase_EstA/Esterase_EstB"/>
</dbReference>
<gene>
    <name evidence="3" type="ORF">DFJ75_3547</name>
</gene>
<feature type="signal peptide" evidence="2">
    <location>
        <begin position="1"/>
        <end position="36"/>
    </location>
</feature>
<protein>
    <submittedName>
        <fullName evidence="3">Triacylglycerol esterase/lipase EstA (Alpha/beta hydrolase family)</fullName>
    </submittedName>
</protein>
<feature type="compositionally biased region" description="Polar residues" evidence="1">
    <location>
        <begin position="39"/>
        <end position="63"/>
    </location>
</feature>
<feature type="region of interest" description="Disordered" evidence="1">
    <location>
        <begin position="36"/>
        <end position="101"/>
    </location>
</feature>
<feature type="compositionally biased region" description="Basic and acidic residues" evidence="1">
    <location>
        <begin position="77"/>
        <end position="87"/>
    </location>
</feature>
<evidence type="ECO:0000313" key="3">
    <source>
        <dbReference type="EMBL" id="RKR96693.1"/>
    </source>
</evidence>
<feature type="chain" id="PRO_5019798511" evidence="2">
    <location>
        <begin position="37"/>
        <end position="361"/>
    </location>
</feature>
<accession>A0A495K5W8</accession>
<dbReference type="Proteomes" id="UP000274762">
    <property type="component" value="Unassembled WGS sequence"/>
</dbReference>
<dbReference type="InterPro" id="IPR029058">
    <property type="entry name" value="AB_hydrolase_fold"/>
</dbReference>
<dbReference type="Pfam" id="PF01674">
    <property type="entry name" value="Lipase_2"/>
    <property type="match status" value="1"/>
</dbReference>
<evidence type="ECO:0000256" key="2">
    <source>
        <dbReference type="SAM" id="SignalP"/>
    </source>
</evidence>
<evidence type="ECO:0000313" key="4">
    <source>
        <dbReference type="Proteomes" id="UP000274762"/>
    </source>
</evidence>
<evidence type="ECO:0000256" key="1">
    <source>
        <dbReference type="SAM" id="MobiDB-lite"/>
    </source>
</evidence>
<dbReference type="GO" id="GO:0016042">
    <property type="term" value="P:lipid catabolic process"/>
    <property type="evidence" value="ECO:0007669"/>
    <property type="project" value="InterPro"/>
</dbReference>
<keyword evidence="3" id="KW-0378">Hydrolase</keyword>
<dbReference type="GO" id="GO:0016298">
    <property type="term" value="F:lipase activity"/>
    <property type="evidence" value="ECO:0007669"/>
    <property type="project" value="TreeGrafter"/>
</dbReference>
<proteinExistence type="predicted"/>
<dbReference type="PANTHER" id="PTHR32015">
    <property type="entry name" value="FASTING INDUCED LIPASE"/>
    <property type="match status" value="1"/>
</dbReference>
<reference evidence="3 4" key="1">
    <citation type="submission" date="2018-10" db="EMBL/GenBank/DDBJ databases">
        <title>Sequencing the genomes of 1000 actinobacteria strains.</title>
        <authorList>
            <person name="Klenk H.-P."/>
        </authorList>
    </citation>
    <scope>NUCLEOTIDE SEQUENCE [LARGE SCALE GENOMIC DNA]</scope>
    <source>
        <strain evidence="3 4">DSM 44343</strain>
    </source>
</reference>
<dbReference type="PANTHER" id="PTHR32015:SF1">
    <property type="entry name" value="LIPASE"/>
    <property type="match status" value="1"/>
</dbReference>
<name>A0A495K5W8_WILMA</name>
<dbReference type="SUPFAM" id="SSF53474">
    <property type="entry name" value="alpha/beta-Hydrolases"/>
    <property type="match status" value="1"/>
</dbReference>
<dbReference type="Gene3D" id="3.40.50.1820">
    <property type="entry name" value="alpha/beta hydrolase"/>
    <property type="match status" value="1"/>
</dbReference>